<organism evidence="1">
    <name type="scientific">marine sediment metagenome</name>
    <dbReference type="NCBI Taxonomy" id="412755"/>
    <lineage>
        <taxon>unclassified sequences</taxon>
        <taxon>metagenomes</taxon>
        <taxon>ecological metagenomes</taxon>
    </lineage>
</organism>
<reference evidence="1" key="1">
    <citation type="journal article" date="2015" name="Nature">
        <title>Complex archaea that bridge the gap between prokaryotes and eukaryotes.</title>
        <authorList>
            <person name="Spang A."/>
            <person name="Saw J.H."/>
            <person name="Jorgensen S.L."/>
            <person name="Zaremba-Niedzwiedzka K."/>
            <person name="Martijn J."/>
            <person name="Lind A.E."/>
            <person name="van Eijk R."/>
            <person name="Schleper C."/>
            <person name="Guy L."/>
            <person name="Ettema T.J."/>
        </authorList>
    </citation>
    <scope>NUCLEOTIDE SEQUENCE</scope>
</reference>
<feature type="non-terminal residue" evidence="1">
    <location>
        <position position="1"/>
    </location>
</feature>
<name>A0A0F9LUD5_9ZZZZ</name>
<protein>
    <submittedName>
        <fullName evidence="1">Uncharacterized protein</fullName>
    </submittedName>
</protein>
<dbReference type="EMBL" id="LAZR01011627">
    <property type="protein sequence ID" value="KKM60712.1"/>
    <property type="molecule type" value="Genomic_DNA"/>
</dbReference>
<comment type="caution">
    <text evidence="1">The sequence shown here is derived from an EMBL/GenBank/DDBJ whole genome shotgun (WGS) entry which is preliminary data.</text>
</comment>
<dbReference type="AlphaFoldDB" id="A0A0F9LUD5"/>
<proteinExistence type="predicted"/>
<sequence length="53" mass="5468">ILDQAGVAQPGETVGVLFDLSDNFPIGRDTQFKLTTTNGAVFVGTVVMGQNAG</sequence>
<gene>
    <name evidence="1" type="ORF">LCGC14_1539120</name>
</gene>
<accession>A0A0F9LUD5</accession>
<evidence type="ECO:0000313" key="1">
    <source>
        <dbReference type="EMBL" id="KKM60712.1"/>
    </source>
</evidence>